<evidence type="ECO:0000313" key="7">
    <source>
        <dbReference type="EMBL" id="TMQ72325.1"/>
    </source>
</evidence>
<dbReference type="PANTHER" id="PTHR37461">
    <property type="entry name" value="ANTI-SIGMA-K FACTOR RSKA"/>
    <property type="match status" value="1"/>
</dbReference>
<accession>A0A538U8V5</accession>
<organism evidence="7 8">
    <name type="scientific">Eiseniibacteriota bacterium</name>
    <dbReference type="NCBI Taxonomy" id="2212470"/>
    <lineage>
        <taxon>Bacteria</taxon>
        <taxon>Candidatus Eiseniibacteriota</taxon>
    </lineage>
</organism>
<dbReference type="AlphaFoldDB" id="A0A538U8V5"/>
<sequence>MNCGQARNLFGAYWDDELTQAEREWLESHFASCTACRRDYEQLTRTFEAMSELPRVEVSSGFAERVLAAAHRRSPAVDRLPSPARRWIPITATAALLAVLAGMVMQWSGMPLAPRRQAVATLAQPVLIEPSRESDAGATKTTVDGAMVAGGVGVVDSLFDHSEDVEFILDPVTLRKGRAHTVVRVQPEPARGEQAVITF</sequence>
<evidence type="ECO:0000256" key="3">
    <source>
        <dbReference type="ARBA" id="ARBA00022989"/>
    </source>
</evidence>
<keyword evidence="2 5" id="KW-0812">Transmembrane</keyword>
<evidence type="ECO:0000259" key="6">
    <source>
        <dbReference type="Pfam" id="PF13490"/>
    </source>
</evidence>
<dbReference type="PANTHER" id="PTHR37461:SF1">
    <property type="entry name" value="ANTI-SIGMA-K FACTOR RSKA"/>
    <property type="match status" value="1"/>
</dbReference>
<comment type="caution">
    <text evidence="7">The sequence shown here is derived from an EMBL/GenBank/DDBJ whole genome shotgun (WGS) entry which is preliminary data.</text>
</comment>
<protein>
    <recommendedName>
        <fullName evidence="6">Putative zinc-finger domain-containing protein</fullName>
    </recommendedName>
</protein>
<dbReference type="Gene3D" id="1.10.10.1320">
    <property type="entry name" value="Anti-sigma factor, zinc-finger domain"/>
    <property type="match status" value="1"/>
</dbReference>
<evidence type="ECO:0000313" key="8">
    <source>
        <dbReference type="Proteomes" id="UP000319836"/>
    </source>
</evidence>
<evidence type="ECO:0000256" key="1">
    <source>
        <dbReference type="ARBA" id="ARBA00004167"/>
    </source>
</evidence>
<evidence type="ECO:0000256" key="4">
    <source>
        <dbReference type="ARBA" id="ARBA00023136"/>
    </source>
</evidence>
<dbReference type="GO" id="GO:0006417">
    <property type="term" value="P:regulation of translation"/>
    <property type="evidence" value="ECO:0007669"/>
    <property type="project" value="TreeGrafter"/>
</dbReference>
<dbReference type="Proteomes" id="UP000319836">
    <property type="component" value="Unassembled WGS sequence"/>
</dbReference>
<dbReference type="GO" id="GO:0016020">
    <property type="term" value="C:membrane"/>
    <property type="evidence" value="ECO:0007669"/>
    <property type="project" value="UniProtKB-SubCell"/>
</dbReference>
<reference evidence="7 8" key="1">
    <citation type="journal article" date="2019" name="Nat. Microbiol.">
        <title>Mediterranean grassland soil C-N compound turnover is dependent on rainfall and depth, and is mediated by genomically divergent microorganisms.</title>
        <authorList>
            <person name="Diamond S."/>
            <person name="Andeer P.F."/>
            <person name="Li Z."/>
            <person name="Crits-Christoph A."/>
            <person name="Burstein D."/>
            <person name="Anantharaman K."/>
            <person name="Lane K.R."/>
            <person name="Thomas B.C."/>
            <person name="Pan C."/>
            <person name="Northen T.R."/>
            <person name="Banfield J.F."/>
        </authorList>
    </citation>
    <scope>NUCLEOTIDE SEQUENCE [LARGE SCALE GENOMIC DNA]</scope>
    <source>
        <strain evidence="7">WS_10</strain>
    </source>
</reference>
<keyword evidence="3 5" id="KW-1133">Transmembrane helix</keyword>
<feature type="domain" description="Putative zinc-finger" evidence="6">
    <location>
        <begin position="3"/>
        <end position="37"/>
    </location>
</feature>
<dbReference type="GO" id="GO:0016989">
    <property type="term" value="F:sigma factor antagonist activity"/>
    <property type="evidence" value="ECO:0007669"/>
    <property type="project" value="TreeGrafter"/>
</dbReference>
<keyword evidence="4 5" id="KW-0472">Membrane</keyword>
<feature type="transmembrane region" description="Helical" evidence="5">
    <location>
        <begin position="87"/>
        <end position="107"/>
    </location>
</feature>
<dbReference type="Pfam" id="PF13490">
    <property type="entry name" value="zf-HC2"/>
    <property type="match status" value="1"/>
</dbReference>
<comment type="subcellular location">
    <subcellularLocation>
        <location evidence="1">Membrane</location>
        <topology evidence="1">Single-pass membrane protein</topology>
    </subcellularLocation>
</comment>
<evidence type="ECO:0000256" key="5">
    <source>
        <dbReference type="SAM" id="Phobius"/>
    </source>
</evidence>
<dbReference type="EMBL" id="VBPA01000066">
    <property type="protein sequence ID" value="TMQ72325.1"/>
    <property type="molecule type" value="Genomic_DNA"/>
</dbReference>
<dbReference type="InterPro" id="IPR027383">
    <property type="entry name" value="Znf_put"/>
</dbReference>
<dbReference type="InterPro" id="IPR041916">
    <property type="entry name" value="Anti_sigma_zinc_sf"/>
</dbReference>
<name>A0A538U8V5_UNCEI</name>
<gene>
    <name evidence="7" type="ORF">E6K80_03000</name>
</gene>
<proteinExistence type="predicted"/>
<dbReference type="InterPro" id="IPR051474">
    <property type="entry name" value="Anti-sigma-K/W_factor"/>
</dbReference>
<evidence type="ECO:0000256" key="2">
    <source>
        <dbReference type="ARBA" id="ARBA00022692"/>
    </source>
</evidence>